<dbReference type="SMART" id="SM00408">
    <property type="entry name" value="IGc2"/>
    <property type="match status" value="3"/>
</dbReference>
<dbReference type="InterPro" id="IPR007110">
    <property type="entry name" value="Ig-like_dom"/>
</dbReference>
<keyword evidence="7" id="KW-1185">Reference proteome</keyword>
<feature type="domain" description="Ig-like" evidence="5">
    <location>
        <begin position="441"/>
        <end position="533"/>
    </location>
</feature>
<name>A0A9J6G1H5_HAELO</name>
<dbReference type="InterPro" id="IPR003598">
    <property type="entry name" value="Ig_sub2"/>
</dbReference>
<evidence type="ECO:0000259" key="5">
    <source>
        <dbReference type="PROSITE" id="PS50835"/>
    </source>
</evidence>
<evidence type="ECO:0000313" key="6">
    <source>
        <dbReference type="EMBL" id="KAH9368823.1"/>
    </source>
</evidence>
<dbReference type="InterPro" id="IPR013098">
    <property type="entry name" value="Ig_I-set"/>
</dbReference>
<dbReference type="PROSITE" id="PS50835">
    <property type="entry name" value="IG_LIKE"/>
    <property type="match status" value="4"/>
</dbReference>
<keyword evidence="3" id="KW-1015">Disulfide bond</keyword>
<dbReference type="Pfam" id="PF08205">
    <property type="entry name" value="C2-set_2"/>
    <property type="match status" value="1"/>
</dbReference>
<feature type="domain" description="Ig-like" evidence="5">
    <location>
        <begin position="337"/>
        <end position="434"/>
    </location>
</feature>
<feature type="chain" id="PRO_5039924513" description="Ig-like domain-containing protein" evidence="4">
    <location>
        <begin position="21"/>
        <end position="662"/>
    </location>
</feature>
<dbReference type="InterPro" id="IPR013162">
    <property type="entry name" value="CD80_C2-set"/>
</dbReference>
<dbReference type="OrthoDB" id="6495300at2759"/>
<dbReference type="OMA" id="MARIRCK"/>
<dbReference type="SUPFAM" id="SSF48726">
    <property type="entry name" value="Immunoglobulin"/>
    <property type="match status" value="4"/>
</dbReference>
<dbReference type="Pfam" id="PF07679">
    <property type="entry name" value="I-set"/>
    <property type="match status" value="1"/>
</dbReference>
<dbReference type="EMBL" id="JABSTR010000004">
    <property type="protein sequence ID" value="KAH9368823.1"/>
    <property type="molecule type" value="Genomic_DNA"/>
</dbReference>
<dbReference type="InterPro" id="IPR036179">
    <property type="entry name" value="Ig-like_dom_sf"/>
</dbReference>
<keyword evidence="2" id="KW-0472">Membrane</keyword>
<dbReference type="Proteomes" id="UP000821853">
    <property type="component" value="Chromosome 2"/>
</dbReference>
<dbReference type="Gene3D" id="2.60.40.10">
    <property type="entry name" value="Immunoglobulins"/>
    <property type="match status" value="4"/>
</dbReference>
<gene>
    <name evidence="6" type="ORF">HPB48_004322</name>
</gene>
<accession>A0A9J6G1H5</accession>
<evidence type="ECO:0000256" key="3">
    <source>
        <dbReference type="ARBA" id="ARBA00023157"/>
    </source>
</evidence>
<dbReference type="GO" id="GO:0016020">
    <property type="term" value="C:membrane"/>
    <property type="evidence" value="ECO:0007669"/>
    <property type="project" value="UniProtKB-SubCell"/>
</dbReference>
<evidence type="ECO:0000256" key="4">
    <source>
        <dbReference type="SAM" id="SignalP"/>
    </source>
</evidence>
<comment type="caution">
    <text evidence="6">The sequence shown here is derived from an EMBL/GenBank/DDBJ whole genome shotgun (WGS) entry which is preliminary data.</text>
</comment>
<dbReference type="AlphaFoldDB" id="A0A9J6G1H5"/>
<dbReference type="PANTHER" id="PTHR23278">
    <property type="entry name" value="SIDESTEP PROTEIN"/>
    <property type="match status" value="1"/>
</dbReference>
<dbReference type="InterPro" id="IPR013783">
    <property type="entry name" value="Ig-like_fold"/>
</dbReference>
<evidence type="ECO:0000256" key="2">
    <source>
        <dbReference type="ARBA" id="ARBA00023136"/>
    </source>
</evidence>
<dbReference type="SMART" id="SM00409">
    <property type="entry name" value="IG"/>
    <property type="match status" value="4"/>
</dbReference>
<sequence length="662" mass="71786">MHMAMVFLIWSVWTLSLSLSSLSLSRNSFTFMKTIASGVFNSGLTAWDRLNLSPRTCPLAHEANFLRTLEQAEACIEPLQAPAKPRRASVAWLSHPTTRSSSSQPTLFPSALPALSRRGEQRLAASGKPSPTGTGKAWQRGCALGRVRRLHSESAASASRRGLRMARGTKQVAFLPPKSLVDAKLLLATSFLAWGAALMLALSDTGALAAATEWRSQDALVVGRLGGRVELECGAADPALSGNDGDEPSLLLWFHESRPATPLYSVDGRRTGGSGMAGAQHSMSDVWAARAYFSSVSRTLRLEDLAADDQGRYRCRVDFRRGRTRTSTLTLVVREEPHNVTIGDEHGVEMRGTVGPFNEGDSLAIVCTAHGRPPPELSWWQETRLLLDNTSSGTADEAVSRSALRIEALERSHLMARIRCKARSGDQEEEASIALDMNLRPLGVSVAAPARALVAEQPAQFRCDSWGSRPPANLTWWKGSRRMTRSLATVDESSGRTTSVLAFTPGGDDHGRRLRCRAANDRVPGSEIEDALKLEVEFAPSVRLQLAGGSAVNEGGDARFECSVRAHPEPSEPPGWLWEGRPVSTLSGRGAGSGGQHRLESNGSLHILTLLNVQRWQQGRYACLAHNARGKALSAHVILLVRCEFALTDFHHLSAPQEALVF</sequence>
<evidence type="ECO:0000256" key="1">
    <source>
        <dbReference type="ARBA" id="ARBA00004167"/>
    </source>
</evidence>
<dbReference type="CDD" id="cd00096">
    <property type="entry name" value="Ig"/>
    <property type="match status" value="1"/>
</dbReference>
<feature type="domain" description="Ig-like" evidence="5">
    <location>
        <begin position="540"/>
        <end position="634"/>
    </location>
</feature>
<evidence type="ECO:0000313" key="7">
    <source>
        <dbReference type="Proteomes" id="UP000821853"/>
    </source>
</evidence>
<feature type="domain" description="Ig-like" evidence="5">
    <location>
        <begin position="226"/>
        <end position="330"/>
    </location>
</feature>
<proteinExistence type="predicted"/>
<keyword evidence="4" id="KW-0732">Signal</keyword>
<feature type="signal peptide" evidence="4">
    <location>
        <begin position="1"/>
        <end position="20"/>
    </location>
</feature>
<dbReference type="InterPro" id="IPR003599">
    <property type="entry name" value="Ig_sub"/>
</dbReference>
<protein>
    <recommendedName>
        <fullName evidence="5">Ig-like domain-containing protein</fullName>
    </recommendedName>
</protein>
<dbReference type="VEuPathDB" id="VectorBase:HLOH_048456"/>
<reference evidence="6 7" key="1">
    <citation type="journal article" date="2020" name="Cell">
        <title>Large-Scale Comparative Analyses of Tick Genomes Elucidate Their Genetic Diversity and Vector Capacities.</title>
        <authorList>
            <consortium name="Tick Genome and Microbiome Consortium (TIGMIC)"/>
            <person name="Jia N."/>
            <person name="Wang J."/>
            <person name="Shi W."/>
            <person name="Du L."/>
            <person name="Sun Y."/>
            <person name="Zhan W."/>
            <person name="Jiang J.F."/>
            <person name="Wang Q."/>
            <person name="Zhang B."/>
            <person name="Ji P."/>
            <person name="Bell-Sakyi L."/>
            <person name="Cui X.M."/>
            <person name="Yuan T.T."/>
            <person name="Jiang B.G."/>
            <person name="Yang W.F."/>
            <person name="Lam T.T."/>
            <person name="Chang Q.C."/>
            <person name="Ding S.J."/>
            <person name="Wang X.J."/>
            <person name="Zhu J.G."/>
            <person name="Ruan X.D."/>
            <person name="Zhao L."/>
            <person name="Wei J.T."/>
            <person name="Ye R.Z."/>
            <person name="Que T.C."/>
            <person name="Du C.H."/>
            <person name="Zhou Y.H."/>
            <person name="Cheng J.X."/>
            <person name="Dai P.F."/>
            <person name="Guo W.B."/>
            <person name="Han X.H."/>
            <person name="Huang E.J."/>
            <person name="Li L.F."/>
            <person name="Wei W."/>
            <person name="Gao Y.C."/>
            <person name="Liu J.Z."/>
            <person name="Shao H.Z."/>
            <person name="Wang X."/>
            <person name="Wang C.C."/>
            <person name="Yang T.C."/>
            <person name="Huo Q.B."/>
            <person name="Li W."/>
            <person name="Chen H.Y."/>
            <person name="Chen S.E."/>
            <person name="Zhou L.G."/>
            <person name="Ni X.B."/>
            <person name="Tian J.H."/>
            <person name="Sheng Y."/>
            <person name="Liu T."/>
            <person name="Pan Y.S."/>
            <person name="Xia L.Y."/>
            <person name="Li J."/>
            <person name="Zhao F."/>
            <person name="Cao W.C."/>
        </authorList>
    </citation>
    <scope>NUCLEOTIDE SEQUENCE [LARGE SCALE GENOMIC DNA]</scope>
    <source>
        <strain evidence="6">HaeL-2018</strain>
    </source>
</reference>
<comment type="subcellular location">
    <subcellularLocation>
        <location evidence="1">Membrane</location>
        <topology evidence="1">Single-pass membrane protein</topology>
    </subcellularLocation>
</comment>
<dbReference type="PANTHER" id="PTHR23278:SF19">
    <property type="entry name" value="OBSCURIN"/>
    <property type="match status" value="1"/>
</dbReference>
<organism evidence="6 7">
    <name type="scientific">Haemaphysalis longicornis</name>
    <name type="common">Bush tick</name>
    <dbReference type="NCBI Taxonomy" id="44386"/>
    <lineage>
        <taxon>Eukaryota</taxon>
        <taxon>Metazoa</taxon>
        <taxon>Ecdysozoa</taxon>
        <taxon>Arthropoda</taxon>
        <taxon>Chelicerata</taxon>
        <taxon>Arachnida</taxon>
        <taxon>Acari</taxon>
        <taxon>Parasitiformes</taxon>
        <taxon>Ixodida</taxon>
        <taxon>Ixodoidea</taxon>
        <taxon>Ixodidae</taxon>
        <taxon>Haemaphysalinae</taxon>
        <taxon>Haemaphysalis</taxon>
    </lineage>
</organism>